<sequence>MTQPPPTGPAPASPLPDSPLPASLGALRGLFSRAPAPAGPPEPGDYLISFIGPGPLRAVAPRAIALGGMPGWRGKRIAADGTAVNLLDDGRGALREALPMRVTVESSWSDGRPTIVCSYGSDGPVPWRWVRDEFRALDDRRLLGLTFVGGPWSRIAAAPLLLTRA</sequence>
<evidence type="ECO:0008006" key="4">
    <source>
        <dbReference type="Google" id="ProtNLM"/>
    </source>
</evidence>
<dbReference type="Proteomes" id="UP001500383">
    <property type="component" value="Unassembled WGS sequence"/>
</dbReference>
<proteinExistence type="predicted"/>
<feature type="region of interest" description="Disordered" evidence="1">
    <location>
        <begin position="1"/>
        <end position="26"/>
    </location>
</feature>
<gene>
    <name evidence="2" type="ORF">GCM10009831_05450</name>
</gene>
<comment type="caution">
    <text evidence="2">The sequence shown here is derived from an EMBL/GenBank/DDBJ whole genome shotgun (WGS) entry which is preliminary data.</text>
</comment>
<feature type="compositionally biased region" description="Pro residues" evidence="1">
    <location>
        <begin position="1"/>
        <end position="19"/>
    </location>
</feature>
<keyword evidence="3" id="KW-1185">Reference proteome</keyword>
<dbReference type="RefSeq" id="WP_344390485.1">
    <property type="nucleotide sequence ID" value="NZ_BAAAQG010000003.1"/>
</dbReference>
<organism evidence="2 3">
    <name type="scientific">Dietzia cercidiphylli</name>
    <dbReference type="NCBI Taxonomy" id="498199"/>
    <lineage>
        <taxon>Bacteria</taxon>
        <taxon>Bacillati</taxon>
        <taxon>Actinomycetota</taxon>
        <taxon>Actinomycetes</taxon>
        <taxon>Mycobacteriales</taxon>
        <taxon>Dietziaceae</taxon>
        <taxon>Dietzia</taxon>
    </lineage>
</organism>
<protein>
    <recommendedName>
        <fullName evidence="4">DUF2867 domain-containing protein</fullName>
    </recommendedName>
</protein>
<accession>A0ABN2I7D8</accession>
<name>A0ABN2I7D8_9ACTN</name>
<evidence type="ECO:0000313" key="3">
    <source>
        <dbReference type="Proteomes" id="UP001500383"/>
    </source>
</evidence>
<evidence type="ECO:0000313" key="2">
    <source>
        <dbReference type="EMBL" id="GAA1699967.1"/>
    </source>
</evidence>
<reference evidence="2 3" key="1">
    <citation type="journal article" date="2019" name="Int. J. Syst. Evol. Microbiol.">
        <title>The Global Catalogue of Microorganisms (GCM) 10K type strain sequencing project: providing services to taxonomists for standard genome sequencing and annotation.</title>
        <authorList>
            <consortium name="The Broad Institute Genomics Platform"/>
            <consortium name="The Broad Institute Genome Sequencing Center for Infectious Disease"/>
            <person name="Wu L."/>
            <person name="Ma J."/>
        </authorList>
    </citation>
    <scope>NUCLEOTIDE SEQUENCE [LARGE SCALE GENOMIC DNA]</scope>
    <source>
        <strain evidence="2 3">JCM 16002</strain>
    </source>
</reference>
<dbReference type="EMBL" id="BAAAQG010000003">
    <property type="protein sequence ID" value="GAA1699967.1"/>
    <property type="molecule type" value="Genomic_DNA"/>
</dbReference>
<evidence type="ECO:0000256" key="1">
    <source>
        <dbReference type="SAM" id="MobiDB-lite"/>
    </source>
</evidence>